<keyword evidence="1" id="KW-0812">Transmembrane</keyword>
<keyword evidence="1" id="KW-0472">Membrane</keyword>
<reference evidence="3" key="1">
    <citation type="journal article" date="2019" name="Int. J. Syst. Evol. Microbiol.">
        <title>The Global Catalogue of Microorganisms (GCM) 10K type strain sequencing project: providing services to taxonomists for standard genome sequencing and annotation.</title>
        <authorList>
            <consortium name="The Broad Institute Genomics Platform"/>
            <consortium name="The Broad Institute Genome Sequencing Center for Infectious Disease"/>
            <person name="Wu L."/>
            <person name="Ma J."/>
        </authorList>
    </citation>
    <scope>NUCLEOTIDE SEQUENCE [LARGE SCALE GENOMIC DNA]</scope>
    <source>
        <strain evidence="3">JCM 17342</strain>
    </source>
</reference>
<dbReference type="RefSeq" id="WP_344873536.1">
    <property type="nucleotide sequence ID" value="NZ_BAABAL010000006.1"/>
</dbReference>
<evidence type="ECO:0008006" key="4">
    <source>
        <dbReference type="Google" id="ProtNLM"/>
    </source>
</evidence>
<name>A0ABP7RRZ5_9PSEU</name>
<proteinExistence type="predicted"/>
<accession>A0ABP7RRZ5</accession>
<feature type="transmembrane region" description="Helical" evidence="1">
    <location>
        <begin position="46"/>
        <end position="64"/>
    </location>
</feature>
<organism evidence="2 3">
    <name type="scientific">Allokutzneria multivorans</name>
    <dbReference type="NCBI Taxonomy" id="1142134"/>
    <lineage>
        <taxon>Bacteria</taxon>
        <taxon>Bacillati</taxon>
        <taxon>Actinomycetota</taxon>
        <taxon>Actinomycetes</taxon>
        <taxon>Pseudonocardiales</taxon>
        <taxon>Pseudonocardiaceae</taxon>
        <taxon>Allokutzneria</taxon>
    </lineage>
</organism>
<keyword evidence="3" id="KW-1185">Reference proteome</keyword>
<sequence length="152" mass="16213">MRPGFDEPAPELYAERGASWWPVLWGPAFCLVGVVVELLRPGGMGLGTWVLVALAFTVGAAVWVRARRAIGAVLLTPFVLRQGREDLPVERIEAVTDVGAPVGAKVLGGGWSVPKGTTALPVRLDNGAVVLAWARDAQALRDALIRLLERPS</sequence>
<dbReference type="EMBL" id="BAABAL010000006">
    <property type="protein sequence ID" value="GAA4001424.1"/>
    <property type="molecule type" value="Genomic_DNA"/>
</dbReference>
<evidence type="ECO:0000256" key="1">
    <source>
        <dbReference type="SAM" id="Phobius"/>
    </source>
</evidence>
<feature type="transmembrane region" description="Helical" evidence="1">
    <location>
        <begin position="20"/>
        <end position="39"/>
    </location>
</feature>
<evidence type="ECO:0000313" key="2">
    <source>
        <dbReference type="EMBL" id="GAA4001424.1"/>
    </source>
</evidence>
<comment type="caution">
    <text evidence="2">The sequence shown here is derived from an EMBL/GenBank/DDBJ whole genome shotgun (WGS) entry which is preliminary data.</text>
</comment>
<protein>
    <recommendedName>
        <fullName evidence="4">DUF3093 domain-containing protein</fullName>
    </recommendedName>
</protein>
<evidence type="ECO:0000313" key="3">
    <source>
        <dbReference type="Proteomes" id="UP001501747"/>
    </source>
</evidence>
<gene>
    <name evidence="2" type="ORF">GCM10022247_22590</name>
</gene>
<dbReference type="Proteomes" id="UP001501747">
    <property type="component" value="Unassembled WGS sequence"/>
</dbReference>
<keyword evidence="1" id="KW-1133">Transmembrane helix</keyword>